<evidence type="ECO:0000313" key="1">
    <source>
        <dbReference type="EMBL" id="GFM34240.1"/>
    </source>
</evidence>
<protein>
    <submittedName>
        <fullName evidence="1">Uncharacterized protein</fullName>
    </submittedName>
</protein>
<accession>A0A7J0BKP2</accession>
<dbReference type="EMBL" id="BLVO01000013">
    <property type="protein sequence ID" value="GFM34240.1"/>
    <property type="molecule type" value="Genomic_DNA"/>
</dbReference>
<keyword evidence="2" id="KW-1185">Reference proteome</keyword>
<dbReference type="AlphaFoldDB" id="A0A7J0BKP2"/>
<evidence type="ECO:0000313" key="2">
    <source>
        <dbReference type="Proteomes" id="UP000503840"/>
    </source>
</evidence>
<proteinExistence type="predicted"/>
<dbReference type="Proteomes" id="UP000503840">
    <property type="component" value="Unassembled WGS sequence"/>
</dbReference>
<sequence>MTGIDAGLACTGFRSAQWQPEIRKGIWPVCNCRNRTAPLRVAVTRKKGARGALSNPKESDCKPGFVPFAGGLSFV</sequence>
<gene>
    <name evidence="1" type="ORF">DSM101010T_26050</name>
</gene>
<reference evidence="1 2" key="1">
    <citation type="submission" date="2020-05" db="EMBL/GenBank/DDBJ databases">
        <title>Draft genome sequence of Desulfovibrio sp. strain HN2T.</title>
        <authorList>
            <person name="Ueno A."/>
            <person name="Tamazawa S."/>
            <person name="Tamamura S."/>
            <person name="Murakami T."/>
            <person name="Kiyama T."/>
            <person name="Inomata H."/>
            <person name="Amano Y."/>
            <person name="Miyakawa K."/>
            <person name="Tamaki H."/>
            <person name="Naganuma T."/>
            <person name="Kaneko K."/>
        </authorList>
    </citation>
    <scope>NUCLEOTIDE SEQUENCE [LARGE SCALE GENOMIC DNA]</scope>
    <source>
        <strain evidence="1 2">HN2</strain>
    </source>
</reference>
<comment type="caution">
    <text evidence="1">The sequence shown here is derived from an EMBL/GenBank/DDBJ whole genome shotgun (WGS) entry which is preliminary data.</text>
</comment>
<name>A0A7J0BKP2_9BACT</name>
<organism evidence="1 2">
    <name type="scientific">Desulfovibrio subterraneus</name>
    <dbReference type="NCBI Taxonomy" id="2718620"/>
    <lineage>
        <taxon>Bacteria</taxon>
        <taxon>Pseudomonadati</taxon>
        <taxon>Thermodesulfobacteriota</taxon>
        <taxon>Desulfovibrionia</taxon>
        <taxon>Desulfovibrionales</taxon>
        <taxon>Desulfovibrionaceae</taxon>
        <taxon>Desulfovibrio</taxon>
    </lineage>
</organism>